<dbReference type="EMBL" id="CP070619">
    <property type="protein sequence ID" value="QSE95565.1"/>
    <property type="molecule type" value="Genomic_DNA"/>
</dbReference>
<evidence type="ECO:0000313" key="1">
    <source>
        <dbReference type="EMBL" id="QSE95565.1"/>
    </source>
</evidence>
<dbReference type="PANTHER" id="PTHR40274:SF3">
    <property type="entry name" value="VIRGINIAMYCIN B LYASE"/>
    <property type="match status" value="1"/>
</dbReference>
<dbReference type="Pfam" id="PF24684">
    <property type="entry name" value="Vgb_lyase"/>
    <property type="match status" value="1"/>
</dbReference>
<reference evidence="1 2" key="2">
    <citation type="journal article" date="2022" name="Arch. Microbiol.">
        <title>Rhodococcus pseudokoreensis sp. nov. isolated from the rhizosphere of young M26 apple rootstocks.</title>
        <authorList>
            <person name="Kampfer P."/>
            <person name="Glaeser S.P."/>
            <person name="Blom J."/>
            <person name="Wolf J."/>
            <person name="Benning S."/>
            <person name="Schloter M."/>
            <person name="Neumann-Schaal M."/>
        </authorList>
    </citation>
    <scope>NUCLEOTIDE SEQUENCE [LARGE SCALE GENOMIC DNA]</scope>
    <source>
        <strain evidence="1 2">R79</strain>
    </source>
</reference>
<name>A0A974WD58_9NOCA</name>
<evidence type="ECO:0000313" key="2">
    <source>
        <dbReference type="Proteomes" id="UP000662986"/>
    </source>
</evidence>
<proteinExistence type="predicted"/>
<dbReference type="Gene3D" id="2.130.10.10">
    <property type="entry name" value="YVTN repeat-like/Quinoprotein amine dehydrogenase"/>
    <property type="match status" value="1"/>
</dbReference>
<keyword evidence="2" id="KW-1185">Reference proteome</keyword>
<organism evidence="1 2">
    <name type="scientific">Rhodococcus pseudokoreensis</name>
    <dbReference type="NCBI Taxonomy" id="2811421"/>
    <lineage>
        <taxon>Bacteria</taxon>
        <taxon>Bacillati</taxon>
        <taxon>Actinomycetota</taxon>
        <taxon>Actinomycetes</taxon>
        <taxon>Mycobacteriales</taxon>
        <taxon>Nocardiaceae</taxon>
        <taxon>Rhodococcus</taxon>
    </lineage>
</organism>
<accession>A0A974WD58</accession>
<protein>
    <submittedName>
        <fullName evidence="1">SMP-30/gluconolactonase/LRE family protein</fullName>
    </submittedName>
</protein>
<dbReference type="PANTHER" id="PTHR40274">
    <property type="entry name" value="VIRGINIAMYCIN B LYASE"/>
    <property type="match status" value="1"/>
</dbReference>
<reference evidence="1 2" key="1">
    <citation type="journal article" date="2021" name="Microbiol. Resour. Announc.">
        <title>Complete Genome Sequences of Two Rhodococcus sp. Strains with Large and Linear Chromosomes, Isolated from Apple Rhizosphere.</title>
        <authorList>
            <person name="Benning S."/>
            <person name="Brugnone N."/>
            <person name="Siani R."/>
            <person name="Kublik S."/>
            <person name="Schloter M."/>
            <person name="Rad V."/>
        </authorList>
    </citation>
    <scope>NUCLEOTIDE SEQUENCE [LARGE SCALE GENOMIC DNA]</scope>
    <source>
        <strain evidence="1 2">R79</strain>
    </source>
</reference>
<gene>
    <name evidence="1" type="ORF">JWS13_27190</name>
</gene>
<sequence length="374" mass="38942">MCHTHPRPHPTEGIQVTRQNLHSRKQASIAILATTATVWTLSMTAAAAAPAAGFVEYPDPLHAPCEGIYHASSGRIYIEEIVDPGPNGNVGSLGVLDPATGAIDRYPLPVPGTTAGGAAFGPDGNLWFTYFGTSSGVAFLDPDTKEYRTFPTSDPTATPTDIWPGPDNAMYFPESIAQKLGRIDLATHQISEIPIPGGGLNVPTTIIMPGAGKKMMFSAALANRIVEYDTATGEFTQHDVPTPGAVPQGLTLGPDGAIWFSETLGAKIGRIDPVSGEITEYPIATPEVPIPSMGPLVLGSDGNLWSANGGFTGGSTIGRFNTTTHRIDYFDLPRPVSGPCDIDSAAAAAGKLVIGQTTGGAVAIAEIDDLNAIK</sequence>
<dbReference type="InterPro" id="IPR015943">
    <property type="entry name" value="WD40/YVTN_repeat-like_dom_sf"/>
</dbReference>
<dbReference type="SUPFAM" id="SSF63829">
    <property type="entry name" value="Calcium-dependent phosphotriesterase"/>
    <property type="match status" value="1"/>
</dbReference>
<dbReference type="InterPro" id="IPR051344">
    <property type="entry name" value="Vgb"/>
</dbReference>
<dbReference type="Proteomes" id="UP000662986">
    <property type="component" value="Chromosome"/>
</dbReference>